<feature type="domain" description="FAT" evidence="25">
    <location>
        <begin position="1536"/>
        <end position="2081"/>
    </location>
</feature>
<evidence type="ECO:0000256" key="14">
    <source>
        <dbReference type="ARBA" id="ARBA00022840"/>
    </source>
</evidence>
<evidence type="ECO:0000256" key="11">
    <source>
        <dbReference type="ARBA" id="ARBA00022741"/>
    </source>
</evidence>
<evidence type="ECO:0000256" key="6">
    <source>
        <dbReference type="ARBA" id="ARBA00022454"/>
    </source>
</evidence>
<evidence type="ECO:0000256" key="19">
    <source>
        <dbReference type="ARBA" id="ARBA00024420"/>
    </source>
</evidence>
<dbReference type="FunFam" id="1.25.10.10:FF:000149">
    <property type="entry name" value="Serine/threonine-protein kinase ATR"/>
    <property type="match status" value="1"/>
</dbReference>
<dbReference type="PROSITE" id="PS50077">
    <property type="entry name" value="HEAT_REPEAT"/>
    <property type="match status" value="1"/>
</dbReference>
<evidence type="ECO:0000256" key="7">
    <source>
        <dbReference type="ARBA" id="ARBA00022527"/>
    </source>
</evidence>
<dbReference type="GO" id="GO:0006260">
    <property type="term" value="P:DNA replication"/>
    <property type="evidence" value="ECO:0007669"/>
    <property type="project" value="UniProtKB-ARBA"/>
</dbReference>
<evidence type="ECO:0000256" key="15">
    <source>
        <dbReference type="ARBA" id="ARBA00023125"/>
    </source>
</evidence>
<dbReference type="GO" id="GO:0000723">
    <property type="term" value="P:telomere maintenance"/>
    <property type="evidence" value="ECO:0007669"/>
    <property type="project" value="TreeGrafter"/>
</dbReference>
<dbReference type="PROSITE" id="PS51190">
    <property type="entry name" value="FATC"/>
    <property type="match status" value="1"/>
</dbReference>
<dbReference type="Ensembl" id="ENSEAST00005003657.1">
    <property type="protein sequence ID" value="ENSEASP00005003339.1"/>
    <property type="gene ID" value="ENSEASG00005002097.1"/>
</dbReference>
<dbReference type="Pfam" id="PF23593">
    <property type="entry name" value="HEAT_ATR"/>
    <property type="match status" value="1"/>
</dbReference>
<dbReference type="InterPro" id="IPR000403">
    <property type="entry name" value="PI3/4_kinase_cat_dom"/>
</dbReference>
<dbReference type="InterPro" id="IPR011989">
    <property type="entry name" value="ARM-like"/>
</dbReference>
<evidence type="ECO:0000313" key="27">
    <source>
        <dbReference type="Ensembl" id="ENSEASP00005003339.1"/>
    </source>
</evidence>
<keyword evidence="18" id="KW-0539">Nucleus</keyword>
<dbReference type="SMART" id="SM00802">
    <property type="entry name" value="UME"/>
    <property type="match status" value="1"/>
</dbReference>
<keyword evidence="11" id="KW-0547">Nucleotide-binding</keyword>
<keyword evidence="7" id="KW-0723">Serine/threonine-protein kinase</keyword>
<keyword evidence="6" id="KW-0158">Chromosome</keyword>
<dbReference type="GO" id="GO:0005635">
    <property type="term" value="C:nuclear envelope"/>
    <property type="evidence" value="ECO:0007669"/>
    <property type="project" value="UniProtKB-SubCell"/>
</dbReference>
<dbReference type="GO" id="GO:0005524">
    <property type="term" value="F:ATP binding"/>
    <property type="evidence" value="ECO:0007669"/>
    <property type="project" value="UniProtKB-KW"/>
</dbReference>
<evidence type="ECO:0000256" key="22">
    <source>
        <dbReference type="ARBA" id="ARBA00084048"/>
    </source>
</evidence>
<dbReference type="FunFam" id="3.30.1010.10:FF:000011">
    <property type="entry name" value="serine/threonine-protein kinase ATR"/>
    <property type="match status" value="1"/>
</dbReference>
<dbReference type="InterPro" id="IPR014009">
    <property type="entry name" value="PIK_FAT"/>
</dbReference>
<dbReference type="SMART" id="SM00146">
    <property type="entry name" value="PI3Kc"/>
    <property type="match status" value="1"/>
</dbReference>
<dbReference type="SMART" id="SM01343">
    <property type="entry name" value="FATC"/>
    <property type="match status" value="1"/>
</dbReference>
<dbReference type="InterPro" id="IPR057564">
    <property type="entry name" value="HEAT_ATR"/>
</dbReference>
<evidence type="ECO:0000256" key="9">
    <source>
        <dbReference type="ARBA" id="ARBA00022679"/>
    </source>
</evidence>
<dbReference type="InterPro" id="IPR018936">
    <property type="entry name" value="PI3/4_kinase_CS"/>
</dbReference>
<evidence type="ECO:0000256" key="3">
    <source>
        <dbReference type="ARBA" id="ARBA00004286"/>
    </source>
</evidence>
<keyword evidence="10" id="KW-0677">Repeat</keyword>
<evidence type="ECO:0000259" key="25">
    <source>
        <dbReference type="PROSITE" id="PS51189"/>
    </source>
</evidence>
<dbReference type="SUPFAM" id="SSF48452">
    <property type="entry name" value="TPR-like"/>
    <property type="match status" value="1"/>
</dbReference>
<dbReference type="Pfam" id="PF08064">
    <property type="entry name" value="UME"/>
    <property type="match status" value="1"/>
</dbReference>
<dbReference type="PROSITE" id="PS50290">
    <property type="entry name" value="PI3_4_KINASE_3"/>
    <property type="match status" value="1"/>
</dbReference>
<dbReference type="Gene3D" id="1.25.10.10">
    <property type="entry name" value="Leucine-rich Repeat Variant"/>
    <property type="match status" value="2"/>
</dbReference>
<dbReference type="Pfam" id="PF00454">
    <property type="entry name" value="PI3_PI4_kinase"/>
    <property type="match status" value="1"/>
</dbReference>
<dbReference type="InterPro" id="IPR021133">
    <property type="entry name" value="HEAT_type_2"/>
</dbReference>
<dbReference type="PROSITE" id="PS51189">
    <property type="entry name" value="FAT"/>
    <property type="match status" value="1"/>
</dbReference>
<comment type="subcellular location">
    <subcellularLocation>
        <location evidence="3">Chromosome</location>
    </subcellularLocation>
    <subcellularLocation>
        <location evidence="2">Nucleus envelope</location>
    </subcellularLocation>
</comment>
<feature type="domain" description="FATC" evidence="26">
    <location>
        <begin position="2505"/>
        <end position="2537"/>
    </location>
</feature>
<feature type="domain" description="PI3K/PI4K catalytic" evidence="24">
    <location>
        <begin position="2189"/>
        <end position="2497"/>
    </location>
</feature>
<dbReference type="GO" id="GO:0003677">
    <property type="term" value="F:DNA binding"/>
    <property type="evidence" value="ECO:0007669"/>
    <property type="project" value="UniProtKB-KW"/>
</dbReference>
<keyword evidence="17" id="KW-0464">Manganese</keyword>
<keyword evidence="8" id="KW-0597">Phosphoprotein</keyword>
<evidence type="ECO:0000256" key="10">
    <source>
        <dbReference type="ARBA" id="ARBA00022737"/>
    </source>
</evidence>
<dbReference type="Gene3D" id="1.10.1070.11">
    <property type="entry name" value="Phosphatidylinositol 3-/4-kinase, catalytic domain"/>
    <property type="match status" value="1"/>
</dbReference>
<evidence type="ECO:0000259" key="26">
    <source>
        <dbReference type="PROSITE" id="PS51190"/>
    </source>
</evidence>
<dbReference type="FunFam" id="1.10.1070.11:FF:000009">
    <property type="entry name" value="Putative serine/threonine-protein kinase ATR"/>
    <property type="match status" value="1"/>
</dbReference>
<dbReference type="InterPro" id="IPR016024">
    <property type="entry name" value="ARM-type_fold"/>
</dbReference>
<evidence type="ECO:0000256" key="5">
    <source>
        <dbReference type="ARBA" id="ARBA00012513"/>
    </source>
</evidence>
<dbReference type="Pfam" id="PF25032">
    <property type="entry name" value="N-HEAT_ATR"/>
    <property type="match status" value="1"/>
</dbReference>
<dbReference type="PANTHER" id="PTHR11139:SF69">
    <property type="entry name" value="SERINE_THREONINE-PROTEIN KINASE ATR"/>
    <property type="match status" value="1"/>
</dbReference>
<dbReference type="PROSITE" id="PS00916">
    <property type="entry name" value="PI3_4_KINASE_2"/>
    <property type="match status" value="1"/>
</dbReference>
<dbReference type="InterPro" id="IPR056802">
    <property type="entry name" value="ATR-like_M-HEAT"/>
</dbReference>
<gene>
    <name evidence="27" type="primary">ATR</name>
</gene>
<keyword evidence="12" id="KW-0227">DNA damage</keyword>
<evidence type="ECO:0000256" key="2">
    <source>
        <dbReference type="ARBA" id="ARBA00004259"/>
    </source>
</evidence>
<evidence type="ECO:0000256" key="4">
    <source>
        <dbReference type="ARBA" id="ARBA00010769"/>
    </source>
</evidence>
<evidence type="ECO:0000256" key="17">
    <source>
        <dbReference type="ARBA" id="ARBA00023211"/>
    </source>
</evidence>
<dbReference type="GO" id="GO:0006281">
    <property type="term" value="P:DNA repair"/>
    <property type="evidence" value="ECO:0007669"/>
    <property type="project" value="UniProtKB-KW"/>
</dbReference>
<dbReference type="EC" id="2.7.11.1" evidence="5"/>
<dbReference type="InterPro" id="IPR003152">
    <property type="entry name" value="FATC_dom"/>
</dbReference>
<dbReference type="CDD" id="cd00892">
    <property type="entry name" value="PIKKc_ATR"/>
    <property type="match status" value="1"/>
</dbReference>
<evidence type="ECO:0000256" key="16">
    <source>
        <dbReference type="ARBA" id="ARBA00023204"/>
    </source>
</evidence>
<comment type="cofactor">
    <cofactor evidence="1">
        <name>Mn(2+)</name>
        <dbReference type="ChEBI" id="CHEBI:29035"/>
    </cofactor>
</comment>
<dbReference type="InterPro" id="IPR036940">
    <property type="entry name" value="PI3/4_kinase_cat_sf"/>
</dbReference>
<dbReference type="FunFam" id="1.25.40.10:FF:000142">
    <property type="entry name" value="Serine/threonine-protein kinase ATR"/>
    <property type="match status" value="1"/>
</dbReference>
<reference evidence="27" key="1">
    <citation type="submission" date="2023-03" db="UniProtKB">
        <authorList>
            <consortium name="Ensembl"/>
        </authorList>
    </citation>
    <scope>IDENTIFICATION</scope>
</reference>
<evidence type="ECO:0000256" key="13">
    <source>
        <dbReference type="ARBA" id="ARBA00022777"/>
    </source>
</evidence>
<keyword evidence="13" id="KW-0418">Kinase</keyword>
<organism evidence="27">
    <name type="scientific">Equus asinus asinus</name>
    <dbReference type="NCBI Taxonomy" id="83772"/>
    <lineage>
        <taxon>Eukaryota</taxon>
        <taxon>Metazoa</taxon>
        <taxon>Chordata</taxon>
        <taxon>Craniata</taxon>
        <taxon>Vertebrata</taxon>
        <taxon>Euteleostomi</taxon>
        <taxon>Mammalia</taxon>
        <taxon>Eutheria</taxon>
        <taxon>Laurasiatheria</taxon>
        <taxon>Perissodactyla</taxon>
        <taxon>Equidae</taxon>
        <taxon>Equus</taxon>
    </lineage>
</organism>
<dbReference type="InterPro" id="IPR050517">
    <property type="entry name" value="DDR_Repair_Kinase"/>
</dbReference>
<evidence type="ECO:0000256" key="8">
    <source>
        <dbReference type="ARBA" id="ARBA00022553"/>
    </source>
</evidence>
<dbReference type="InterPro" id="IPR003151">
    <property type="entry name" value="PIK-rel_kinase_FAT"/>
</dbReference>
<accession>A0A8C4KZD9</accession>
<dbReference type="InterPro" id="IPR012993">
    <property type="entry name" value="UME"/>
</dbReference>
<evidence type="ECO:0000256" key="12">
    <source>
        <dbReference type="ARBA" id="ARBA00022763"/>
    </source>
</evidence>
<dbReference type="PANTHER" id="PTHR11139">
    <property type="entry name" value="ATAXIA TELANGIECTASIA MUTATED ATM -RELATED"/>
    <property type="match status" value="1"/>
</dbReference>
<name>A0A8C4KZD9_EQUAS</name>
<comment type="catalytic activity">
    <reaction evidence="20">
        <text>L-threonyl-[protein] + ATP = O-phospho-L-threonyl-[protein] + ADP + H(+)</text>
        <dbReference type="Rhea" id="RHEA:46608"/>
        <dbReference type="Rhea" id="RHEA-COMP:11060"/>
        <dbReference type="Rhea" id="RHEA-COMP:11605"/>
        <dbReference type="ChEBI" id="CHEBI:15378"/>
        <dbReference type="ChEBI" id="CHEBI:30013"/>
        <dbReference type="ChEBI" id="CHEBI:30616"/>
        <dbReference type="ChEBI" id="CHEBI:61977"/>
        <dbReference type="ChEBI" id="CHEBI:456216"/>
        <dbReference type="EC" id="2.7.11.1"/>
    </reaction>
    <physiologicalReaction direction="left-to-right" evidence="20">
        <dbReference type="Rhea" id="RHEA:46609"/>
    </physiologicalReaction>
</comment>
<evidence type="ECO:0000256" key="18">
    <source>
        <dbReference type="ARBA" id="ARBA00023242"/>
    </source>
</evidence>
<comment type="catalytic activity">
    <reaction evidence="21">
        <text>L-seryl-[protein] + ATP = O-phospho-L-seryl-[protein] + ADP + H(+)</text>
        <dbReference type="Rhea" id="RHEA:17989"/>
        <dbReference type="Rhea" id="RHEA-COMP:9863"/>
        <dbReference type="Rhea" id="RHEA-COMP:11604"/>
        <dbReference type="ChEBI" id="CHEBI:15378"/>
        <dbReference type="ChEBI" id="CHEBI:29999"/>
        <dbReference type="ChEBI" id="CHEBI:30616"/>
        <dbReference type="ChEBI" id="CHEBI:83421"/>
        <dbReference type="ChEBI" id="CHEBI:456216"/>
        <dbReference type="EC" id="2.7.11.1"/>
    </reaction>
    <physiologicalReaction direction="left-to-right" evidence="21">
        <dbReference type="Rhea" id="RHEA:17990"/>
    </physiologicalReaction>
</comment>
<dbReference type="SUPFAM" id="SSF56112">
    <property type="entry name" value="Protein kinase-like (PK-like)"/>
    <property type="match status" value="1"/>
</dbReference>
<evidence type="ECO:0000256" key="23">
    <source>
        <dbReference type="PROSITE-ProRule" id="PRU00103"/>
    </source>
</evidence>
<evidence type="ECO:0000259" key="24">
    <source>
        <dbReference type="PROSITE" id="PS50290"/>
    </source>
</evidence>
<dbReference type="InterPro" id="IPR011990">
    <property type="entry name" value="TPR-like_helical_dom_sf"/>
</dbReference>
<sequence length="2537" mass="289396">MATILSRAGLDFADVMPVVSFSIASPEEYNTVVQKPRQILCQFIDRILTDVNVVALELVKKTDSQPTSVMLLDFIRHIMKSSPLMFVNVNGSHGQNEAKGSCIEFSNWIITRLLRIAATPSCHMLHKKICEVICSLLFLFKSKSPAIFGVLTKELLYLFEDLIYLHGRNAMGHFVEWPVLVNRFLSQLDEHVGYLQPAPLQLMNMQNLEFIEVTLLTVLIRIIAIVFFRRQELLLWRIGCVLLEYGSPKIKSLAISLLTELFELGGLPAQPASTFFSSFLQLLKHLVEMDADQLKVYEEPLSKLIKTLFPFEAEAYRSIEPVYLNMLLEKLCVMFEDGVLMQLKSDLLKAALCHLLQYFLKYVPAGYESALPVRKVYVRNICRALVNVLGVQVDAELTTILGLTITKFILILCFKKCINCSHNFKDCQQKCKKKPSVVITWMSLDFYTKVLKSCKSLLESVQKPDLEALIDKVVKIFDALIYIQVKTSFEDQILEDLCGMLSLPWIYSCSDDGSLQLTTFATNLLTLSQRIADSYSPQAQSRCVFLLTLFPRRIFLEWRTAVYSWALQSSHEVIRASCVNGFFILLQQQNSYNRVPKILIDKVKDDSDIVKKEFASILGQLVCTLHGMFYLTSSLTEPFSEHGHTDLFCKSLKVTSQHECSSSRLKASVCKPFLFLLKKKTSSPVKLAFIDNLCHLCKHLDFREDETDVKTVLGTLLNLMEDPDKDVRVAFSGNIKHILESLDSEDGFIKELFVLRMKEAYTHAQISRNNELKDTLILTTGDIGRAAKGDLVPFALLHLLHCLLSKSASVSGAAYTEIRALVAAKSVKLQNFFSQYKKPICQFLVESLHSSQMTALPSTPCQNAEMRKQDVAHQREMALNTLSEIANVFDFPDLNRFLTRTLQVLLPDLAAKASPAASALIRTLGKQLNVNRREILINNFKYIFSHLVCSCSKDELERALHYLKNETEIELGSLLRQDFQGLHNELLLRIGEHYQQVFNGLSILASFASSDDPYQGPRDITSPELMADYLQPKLLGILAFFNMQLLSSSVGIEDKKMALNSLMSLMKLMGPKHVSSVRVKMMTTLRTGLRFKDDFPELCCRAWDCFVRCLDHAYLGSLLSHVIVALLPLIHIQPKETAAIFHYLIIENRDAVQDFLHEIYFLPDHPELKKIKAVLQEYRKETSESTDLQTTLQLSMKAIQHENVDVRIHALTNLKEILYKNQEKLIKYATDSETVEPVISQLVTVLLKGCQDANSQARLLCGECLGELGAIDPGRLDLSTTETQGKDFTFVTGVEDSNFAYGLLMELTRAYLAYADNSRAQDSAAYAIQELLSIYDCREMQTNGPGHQLWRRFPEHVREILEPHLNTRYKSSQKSTDWSEVKKPIYLSKLGNKFAEWSASWAGYLITKVRHDLASKIFTCCSIMMKHDFKVTIYLLPHILVYVLLGCSQEDQQEVYTEIMAVLKHDDQHIISIQDSASDLCQLSTQTVFSMLDHLTQWARHKFQALNAEKFPQISTVDYEDYQSVTRFLDLIPQDTLAVASFRSKAYTRAVMHFESFITEKKQNIQEHLGFLQKLYAAMHEPDGVAGVSAIRKAEPSLKEQILEHESIGLLRDATACYDRAIQLEPDQIIHYHGVVKSMLGLGQLSTVITQVNGVHANRSEWTDELNTYRVEAAWKLSQWDLVENYLAADGKSTTWSVRLGQLLLSAKKRDATAFYDTLKLVRAEQIVPLSAASFERGSYQRGYEYIVRLHMLCELEHSIKPLFQQCPGDSSQEDSLNWVARLEMTQNSYRAKEPILALRRALLSLNKRPDYNEMVGECWLQSARVARKAGHHQTAYNALLNAGESRLAELYVERAKWLWSKGDVHQALIVLQKGVELCFSENKTPTESKNMLIHGRAMLLVGRFMEETANFESNAVMKKYKDVTLFLPEWEDGHFYLAKYYDKLMPMVTDNKMEKQGDLIRYIVLHFGRSLQYGNQFIYQSMPRMLSLWLDFGAKAYEWEKASRSDRVQMRNDLAKINKVITEHTNHLAPYQFLTAFSQLISRICHSHDEVFVVLMEIIAKVFLAYPQQAMWMMTAVSKSSYPMRVNRCKEILNKAIHMKKSLEKFVGDATRLTDKLLELCNKPVDGSSSTLSMSTHFKMLKKLVEEATFSEILIPLQSVMIPTLPSIPGAHANHDPFPGHWAYIASFDDTVEILASLQKPKKISLKGSDGKFYIMMCKPKDDLRKDCRLMEFNSLINKCLRKDAESRRRELHIRTYAVIPLNDECGIIEWVNNTAGLRPILTKLYKEKGVYMTGKELRQCMLPKAAALSEKLKVFQEFLLPRHPPVFHEWFLRTFPDPTSWYSSRSAYCRSTAVMSMVGYILGLGDRHGENILFDSLTGECVHVDFNCLFNKGETFEVPEIVPFRLTHNMVNGMGPMGTEGLFRRACEVTMRLMRDQREPLMSVLKTFLHDPLVEWSKPVKGHSKAPLNETGEVVNEKAKTHVLDIEQRLQGVIKTRNRVTGLPLSIEGHVHYLIQEATDENLLCQMYLGWTPYM</sequence>
<keyword evidence="9" id="KW-0808">Transferase</keyword>
<dbReference type="InterPro" id="IPR011009">
    <property type="entry name" value="Kinase-like_dom_sf"/>
</dbReference>
<proteinExistence type="inferred from homology"/>
<dbReference type="Pfam" id="PF25030">
    <property type="entry name" value="M-HEAT_ATR"/>
    <property type="match status" value="1"/>
</dbReference>
<dbReference type="GO" id="GO:0000077">
    <property type="term" value="P:DNA damage checkpoint signaling"/>
    <property type="evidence" value="ECO:0007669"/>
    <property type="project" value="TreeGrafter"/>
</dbReference>
<dbReference type="Gene3D" id="1.25.40.10">
    <property type="entry name" value="Tetratricopeptide repeat domain"/>
    <property type="match status" value="1"/>
</dbReference>
<dbReference type="Pfam" id="PF02260">
    <property type="entry name" value="FATC"/>
    <property type="match status" value="1"/>
</dbReference>
<evidence type="ECO:0000256" key="21">
    <source>
        <dbReference type="ARBA" id="ARBA00048977"/>
    </source>
</evidence>
<dbReference type="GO" id="GO:0070310">
    <property type="term" value="C:ATR-ATRIP complex"/>
    <property type="evidence" value="ECO:0007669"/>
    <property type="project" value="UniProtKB-ARBA"/>
</dbReference>
<dbReference type="SUPFAM" id="SSF48371">
    <property type="entry name" value="ARM repeat"/>
    <property type="match status" value="2"/>
</dbReference>
<feature type="repeat" description="HEAT" evidence="23">
    <location>
        <begin position="712"/>
        <end position="746"/>
    </location>
</feature>
<protein>
    <recommendedName>
        <fullName evidence="19">Serine/threonine-protein kinase ATR</fullName>
        <ecNumber evidence="5">2.7.11.1</ecNumber>
    </recommendedName>
    <alternativeName>
        <fullName evidence="22">Ataxia telangiectasia and Rad3-related protein</fullName>
    </alternativeName>
</protein>
<evidence type="ECO:0000256" key="1">
    <source>
        <dbReference type="ARBA" id="ARBA00001936"/>
    </source>
</evidence>
<dbReference type="GO" id="GO:0004674">
    <property type="term" value="F:protein serine/threonine kinase activity"/>
    <property type="evidence" value="ECO:0007669"/>
    <property type="project" value="UniProtKB-KW"/>
</dbReference>
<keyword evidence="15" id="KW-0238">DNA-binding</keyword>
<dbReference type="InterPro" id="IPR056803">
    <property type="entry name" value="ATR-like_N-HEAT"/>
</dbReference>
<dbReference type="GO" id="GO:0005694">
    <property type="term" value="C:chromosome"/>
    <property type="evidence" value="ECO:0007669"/>
    <property type="project" value="UniProtKB-SubCell"/>
</dbReference>
<evidence type="ECO:0000256" key="20">
    <source>
        <dbReference type="ARBA" id="ARBA00048659"/>
    </source>
</evidence>
<keyword evidence="16" id="KW-0234">DNA repair</keyword>
<comment type="similarity">
    <text evidence="4">Belongs to the PI3/PI4-kinase family. ATM subfamily.</text>
</comment>
<dbReference type="Pfam" id="PF02259">
    <property type="entry name" value="FAT"/>
    <property type="match status" value="1"/>
</dbReference>
<keyword evidence="14" id="KW-0067">ATP-binding</keyword>
<dbReference type="Gene3D" id="3.30.1010.10">
    <property type="entry name" value="Phosphatidylinositol 3-kinase Catalytic Subunit, Chain A, domain 4"/>
    <property type="match status" value="1"/>
</dbReference>